<reference evidence="3 4" key="1">
    <citation type="submission" date="2022-03" db="EMBL/GenBank/DDBJ databases">
        <title>Rhizobium SSM4.3 sp. nov., isolated from Sediment (Gouqi Island).</title>
        <authorList>
            <person name="Chen G."/>
        </authorList>
    </citation>
    <scope>NUCLEOTIDE SEQUENCE [LARGE SCALE GENOMIC DNA]</scope>
    <source>
        <strain evidence="3 4">SSM4.3</strain>
        <plasmid evidence="3">unnamed</plasmid>
    </source>
</reference>
<geneLocation type="plasmid" evidence="3">
    <name>unnamed</name>
</geneLocation>
<dbReference type="RefSeq" id="WP_245138029.1">
    <property type="nucleotide sequence ID" value="NZ_JALAYX010000007.1"/>
</dbReference>
<dbReference type="SUPFAM" id="SSF54631">
    <property type="entry name" value="CBS-domain pair"/>
    <property type="match status" value="1"/>
</dbReference>
<dbReference type="Gene3D" id="3.10.580.10">
    <property type="entry name" value="CBS-domain"/>
    <property type="match status" value="1"/>
</dbReference>
<accession>A0ABT0D5P8</accession>
<protein>
    <submittedName>
        <fullName evidence="3">CBS domain-containing protein</fullName>
    </submittedName>
</protein>
<evidence type="ECO:0000313" key="3">
    <source>
        <dbReference type="EMBL" id="MCJ8240720.1"/>
    </source>
</evidence>
<keyword evidence="3" id="KW-0614">Plasmid</keyword>
<evidence type="ECO:0000256" key="1">
    <source>
        <dbReference type="PROSITE-ProRule" id="PRU00703"/>
    </source>
</evidence>
<dbReference type="PROSITE" id="PS51371">
    <property type="entry name" value="CBS"/>
    <property type="match status" value="1"/>
</dbReference>
<name>A0ABT0D5P8_9HYPH</name>
<organism evidence="3 4">
    <name type="scientific">Peteryoungia algae</name>
    <dbReference type="NCBI Taxonomy" id="2919917"/>
    <lineage>
        <taxon>Bacteria</taxon>
        <taxon>Pseudomonadati</taxon>
        <taxon>Pseudomonadota</taxon>
        <taxon>Alphaproteobacteria</taxon>
        <taxon>Hyphomicrobiales</taxon>
        <taxon>Rhizobiaceae</taxon>
        <taxon>Peteryoungia</taxon>
    </lineage>
</organism>
<dbReference type="InterPro" id="IPR046342">
    <property type="entry name" value="CBS_dom_sf"/>
</dbReference>
<dbReference type="EMBL" id="JALAYX010000007">
    <property type="protein sequence ID" value="MCJ8240720.1"/>
    <property type="molecule type" value="Genomic_DNA"/>
</dbReference>
<sequence length="59" mass="6139">MSVKVPRAIATTPLGALLPLMGDTDVEAVPILENGKLIGIVIRTDLIAAMARGLARESV</sequence>
<feature type="domain" description="CBS" evidence="2">
    <location>
        <begin position="1"/>
        <end position="56"/>
    </location>
</feature>
<evidence type="ECO:0000259" key="2">
    <source>
        <dbReference type="PROSITE" id="PS51371"/>
    </source>
</evidence>
<keyword evidence="1" id="KW-0129">CBS domain</keyword>
<dbReference type="InterPro" id="IPR000644">
    <property type="entry name" value="CBS_dom"/>
</dbReference>
<keyword evidence="4" id="KW-1185">Reference proteome</keyword>
<dbReference type="Pfam" id="PF00571">
    <property type="entry name" value="CBS"/>
    <property type="match status" value="1"/>
</dbReference>
<gene>
    <name evidence="3" type="ORF">MKJ03_20505</name>
</gene>
<evidence type="ECO:0000313" key="4">
    <source>
        <dbReference type="Proteomes" id="UP001522662"/>
    </source>
</evidence>
<dbReference type="Proteomes" id="UP001522662">
    <property type="component" value="Unassembled WGS sequence"/>
</dbReference>
<proteinExistence type="predicted"/>
<comment type="caution">
    <text evidence="3">The sequence shown here is derived from an EMBL/GenBank/DDBJ whole genome shotgun (WGS) entry which is preliminary data.</text>
</comment>